<protein>
    <submittedName>
        <fullName evidence="1">DUF3168 domain-containing protein</fullName>
    </submittedName>
</protein>
<sequence>MHPISQLQGALVAALQGDAALVAIVGADGVFDAAPNGRPAPYVVIARHDMIQRDGDAAPGQEHRLLLHCWGDQPSRKRALDMAERVVEVAVGLSAAEIVVTHGEHVRTETVIDKDTGHARAAVGLRFFSEGF</sequence>
<dbReference type="Gene3D" id="3.30.2000.30">
    <property type="match status" value="1"/>
</dbReference>
<reference evidence="1 2" key="1">
    <citation type="submission" date="2019-07" db="EMBL/GenBank/DDBJ databases">
        <title>Full genome sequence of Devosia sp. Gsoil 520.</title>
        <authorList>
            <person name="Im W.-T."/>
        </authorList>
    </citation>
    <scope>NUCLEOTIDE SEQUENCE [LARGE SCALE GENOMIC DNA]</scope>
    <source>
        <strain evidence="1 2">Gsoil 520</strain>
    </source>
</reference>
<gene>
    <name evidence="1" type="ORF">FPZ08_02045</name>
</gene>
<dbReference type="KEGG" id="dea:FPZ08_02045"/>
<dbReference type="AlphaFoldDB" id="A0A5B8LPM3"/>
<proteinExistence type="predicted"/>
<accession>A0A5B8LPM3</accession>
<dbReference type="RefSeq" id="WP_146288444.1">
    <property type="nucleotide sequence ID" value="NZ_CP042304.1"/>
</dbReference>
<dbReference type="InterPro" id="IPR021508">
    <property type="entry name" value="Gp17-like"/>
</dbReference>
<name>A0A5B8LPM3_9HYPH</name>
<dbReference type="Proteomes" id="UP000315364">
    <property type="component" value="Chromosome"/>
</dbReference>
<dbReference type="InterPro" id="IPR053745">
    <property type="entry name" value="Viral_Tail_Comp_sf"/>
</dbReference>
<dbReference type="EMBL" id="CP042304">
    <property type="protein sequence ID" value="QDZ09635.1"/>
    <property type="molecule type" value="Genomic_DNA"/>
</dbReference>
<dbReference type="Pfam" id="PF11367">
    <property type="entry name" value="Tail_completion_gp17"/>
    <property type="match status" value="1"/>
</dbReference>
<organism evidence="1 2">
    <name type="scientific">Devosia ginsengisoli</name>
    <dbReference type="NCBI Taxonomy" id="400770"/>
    <lineage>
        <taxon>Bacteria</taxon>
        <taxon>Pseudomonadati</taxon>
        <taxon>Pseudomonadota</taxon>
        <taxon>Alphaproteobacteria</taxon>
        <taxon>Hyphomicrobiales</taxon>
        <taxon>Devosiaceae</taxon>
        <taxon>Devosia</taxon>
    </lineage>
</organism>
<dbReference type="OrthoDB" id="7630456at2"/>
<evidence type="ECO:0000313" key="2">
    <source>
        <dbReference type="Proteomes" id="UP000315364"/>
    </source>
</evidence>
<evidence type="ECO:0000313" key="1">
    <source>
        <dbReference type="EMBL" id="QDZ09635.1"/>
    </source>
</evidence>
<keyword evidence="2" id="KW-1185">Reference proteome</keyword>